<sequence length="45" mass="5180">MKKRSLQSLSKGTGYSTAVFFEYANHGIRLSKFDIRRLLSKVIMT</sequence>
<dbReference type="Proteomes" id="UP000634529">
    <property type="component" value="Unassembled WGS sequence"/>
</dbReference>
<comment type="caution">
    <text evidence="1">The sequence shown here is derived from an EMBL/GenBank/DDBJ whole genome shotgun (WGS) entry which is preliminary data.</text>
</comment>
<evidence type="ECO:0008006" key="3">
    <source>
        <dbReference type="Google" id="ProtNLM"/>
    </source>
</evidence>
<evidence type="ECO:0000313" key="1">
    <source>
        <dbReference type="EMBL" id="MBD8497322.1"/>
    </source>
</evidence>
<accession>A0ABR9ATI0</accession>
<protein>
    <recommendedName>
        <fullName evidence="3">HTH cro/C1-type domain-containing protein</fullName>
    </recommendedName>
</protein>
<evidence type="ECO:0000313" key="2">
    <source>
        <dbReference type="Proteomes" id="UP000634529"/>
    </source>
</evidence>
<reference evidence="1 2" key="1">
    <citation type="submission" date="2020-09" db="EMBL/GenBank/DDBJ databases">
        <title>Paenibacillus sp. CAU 1523 isolated from sand of Haeundae Beach.</title>
        <authorList>
            <person name="Kim W."/>
        </authorList>
    </citation>
    <scope>NUCLEOTIDE SEQUENCE [LARGE SCALE GENOMIC DNA]</scope>
    <source>
        <strain evidence="1 2">CAU 1523</strain>
    </source>
</reference>
<keyword evidence="2" id="KW-1185">Reference proteome</keyword>
<gene>
    <name evidence="1" type="ORF">IFO66_03310</name>
</gene>
<proteinExistence type="predicted"/>
<name>A0ABR9ATI0_9BACL</name>
<dbReference type="EMBL" id="JACYTN010000002">
    <property type="protein sequence ID" value="MBD8497322.1"/>
    <property type="molecule type" value="Genomic_DNA"/>
</dbReference>
<organism evidence="1 2">
    <name type="scientific">Paenibacillus arenosi</name>
    <dbReference type="NCBI Taxonomy" id="2774142"/>
    <lineage>
        <taxon>Bacteria</taxon>
        <taxon>Bacillati</taxon>
        <taxon>Bacillota</taxon>
        <taxon>Bacilli</taxon>
        <taxon>Bacillales</taxon>
        <taxon>Paenibacillaceae</taxon>
        <taxon>Paenibacillus</taxon>
    </lineage>
</organism>
<dbReference type="RefSeq" id="WP_192023781.1">
    <property type="nucleotide sequence ID" value="NZ_JACYTN010000002.1"/>
</dbReference>